<dbReference type="Proteomes" id="UP000241848">
    <property type="component" value="Unassembled WGS sequence"/>
</dbReference>
<keyword evidence="4 7" id="KW-0812">Transmembrane</keyword>
<accession>A0A2T2WHS2</accession>
<evidence type="ECO:0000256" key="5">
    <source>
        <dbReference type="ARBA" id="ARBA00022989"/>
    </source>
</evidence>
<dbReference type="PANTHER" id="PTHR40074:SF2">
    <property type="entry name" value="O-ACETYLTRANSFERASE WECH"/>
    <property type="match status" value="1"/>
</dbReference>
<evidence type="ECO:0000256" key="7">
    <source>
        <dbReference type="SAM" id="Phobius"/>
    </source>
</evidence>
<keyword evidence="5 7" id="KW-1133">Transmembrane helix</keyword>
<evidence type="ECO:0000256" key="4">
    <source>
        <dbReference type="ARBA" id="ARBA00022692"/>
    </source>
</evidence>
<reference evidence="9 10" key="1">
    <citation type="journal article" date="2014" name="BMC Genomics">
        <title>Comparison of environmental and isolate Sulfobacillus genomes reveals diverse carbon, sulfur, nitrogen, and hydrogen metabolisms.</title>
        <authorList>
            <person name="Justice N.B."/>
            <person name="Norman A."/>
            <person name="Brown C.T."/>
            <person name="Singh A."/>
            <person name="Thomas B.C."/>
            <person name="Banfield J.F."/>
        </authorList>
    </citation>
    <scope>NUCLEOTIDE SEQUENCE [LARGE SCALE GENOMIC DNA]</scope>
    <source>
        <strain evidence="9">AMDSBA3</strain>
    </source>
</reference>
<feature type="transmembrane region" description="Helical" evidence="7">
    <location>
        <begin position="86"/>
        <end position="106"/>
    </location>
</feature>
<comment type="subcellular location">
    <subcellularLocation>
        <location evidence="1">Cell membrane</location>
        <topology evidence="1">Multi-pass membrane protein</topology>
    </subcellularLocation>
</comment>
<feature type="transmembrane region" description="Helical" evidence="7">
    <location>
        <begin position="222"/>
        <end position="240"/>
    </location>
</feature>
<evidence type="ECO:0000313" key="9">
    <source>
        <dbReference type="EMBL" id="PSR21787.1"/>
    </source>
</evidence>
<sequence length="383" mass="43353">MAAVAAKKAYVEAADLVRAATIVGVVAVHSTWYMANGGHWVSSGAVLALMHFTRESFMALTGFVLTYSLFGKNNRWGQVWAKRYKLVLFPYLIWSAAYILLLKGGFNDGFLNFLGTYGRDLLDGGAWFQLYYLLITMQFYLVLPLFLALMKVAKKYPIWVVASATVFQMALMAYDQYGHGTGFINQHVGDEFWTYTGYFVLGGVAALYWPQVRDWLATHMRTVLWWSLATASLMLAEFFAQTYLGHNMTMADSVIQPAMVPWAMMCIILLTAIGVRYEKARMVNPKRWQLVKFIADVSFGIYLVHPMLLQYWTDLLARFRLYHFSFVLDAFTVVLLVAASGVLMILIGKTPFSPWLIGRAARRKTAPPVPKQAVAVDTRVQQM</sequence>
<keyword evidence="9" id="KW-0012">Acyltransferase</keyword>
<dbReference type="GO" id="GO:0009246">
    <property type="term" value="P:enterobacterial common antigen biosynthetic process"/>
    <property type="evidence" value="ECO:0007669"/>
    <property type="project" value="TreeGrafter"/>
</dbReference>
<feature type="transmembrane region" description="Helical" evidence="7">
    <location>
        <begin position="41"/>
        <end position="65"/>
    </location>
</feature>
<organism evidence="9 10">
    <name type="scientific">Sulfobacillus acidophilus</name>
    <dbReference type="NCBI Taxonomy" id="53633"/>
    <lineage>
        <taxon>Bacteria</taxon>
        <taxon>Bacillati</taxon>
        <taxon>Bacillota</taxon>
        <taxon>Clostridia</taxon>
        <taxon>Eubacteriales</taxon>
        <taxon>Clostridiales Family XVII. Incertae Sedis</taxon>
        <taxon>Sulfobacillus</taxon>
    </lineage>
</organism>
<dbReference type="AlphaFoldDB" id="A0A2T2WHS2"/>
<comment type="similarity">
    <text evidence="2">Belongs to the acyltransferase 3 family.</text>
</comment>
<feature type="domain" description="Acyltransferase 3" evidence="8">
    <location>
        <begin position="13"/>
        <end position="343"/>
    </location>
</feature>
<keyword evidence="3" id="KW-1003">Cell membrane</keyword>
<dbReference type="GO" id="GO:0016413">
    <property type="term" value="F:O-acetyltransferase activity"/>
    <property type="evidence" value="ECO:0007669"/>
    <property type="project" value="TreeGrafter"/>
</dbReference>
<feature type="transmembrane region" description="Helical" evidence="7">
    <location>
        <begin position="290"/>
        <end position="312"/>
    </location>
</feature>
<dbReference type="PANTHER" id="PTHR40074">
    <property type="entry name" value="O-ACETYLTRANSFERASE WECH"/>
    <property type="match status" value="1"/>
</dbReference>
<feature type="transmembrane region" description="Helical" evidence="7">
    <location>
        <begin position="324"/>
        <end position="347"/>
    </location>
</feature>
<feature type="transmembrane region" description="Helical" evidence="7">
    <location>
        <begin position="156"/>
        <end position="172"/>
    </location>
</feature>
<dbReference type="EMBL" id="PXYV01000027">
    <property type="protein sequence ID" value="PSR21787.1"/>
    <property type="molecule type" value="Genomic_DNA"/>
</dbReference>
<dbReference type="GO" id="GO:0005886">
    <property type="term" value="C:plasma membrane"/>
    <property type="evidence" value="ECO:0007669"/>
    <property type="project" value="UniProtKB-SubCell"/>
</dbReference>
<evidence type="ECO:0000256" key="3">
    <source>
        <dbReference type="ARBA" id="ARBA00022475"/>
    </source>
</evidence>
<dbReference type="Pfam" id="PF01757">
    <property type="entry name" value="Acyl_transf_3"/>
    <property type="match status" value="1"/>
</dbReference>
<keyword evidence="6 7" id="KW-0472">Membrane</keyword>
<name>A0A2T2WHS2_9FIRM</name>
<comment type="caution">
    <text evidence="9">The sequence shown here is derived from an EMBL/GenBank/DDBJ whole genome shotgun (WGS) entry which is preliminary data.</text>
</comment>
<feature type="transmembrane region" description="Helical" evidence="7">
    <location>
        <begin position="260"/>
        <end position="278"/>
    </location>
</feature>
<keyword evidence="9" id="KW-0808">Transferase</keyword>
<evidence type="ECO:0000256" key="2">
    <source>
        <dbReference type="ARBA" id="ARBA00007400"/>
    </source>
</evidence>
<feature type="transmembrane region" description="Helical" evidence="7">
    <location>
        <begin position="16"/>
        <end position="35"/>
    </location>
</feature>
<protein>
    <submittedName>
        <fullName evidence="9">Acyltransferase</fullName>
    </submittedName>
</protein>
<gene>
    <name evidence="9" type="ORF">C7B45_09385</name>
</gene>
<feature type="transmembrane region" description="Helical" evidence="7">
    <location>
        <begin position="192"/>
        <end position="210"/>
    </location>
</feature>
<evidence type="ECO:0000256" key="1">
    <source>
        <dbReference type="ARBA" id="ARBA00004651"/>
    </source>
</evidence>
<evidence type="ECO:0000256" key="6">
    <source>
        <dbReference type="ARBA" id="ARBA00023136"/>
    </source>
</evidence>
<evidence type="ECO:0000259" key="8">
    <source>
        <dbReference type="Pfam" id="PF01757"/>
    </source>
</evidence>
<proteinExistence type="inferred from homology"/>
<evidence type="ECO:0000313" key="10">
    <source>
        <dbReference type="Proteomes" id="UP000241848"/>
    </source>
</evidence>
<feature type="transmembrane region" description="Helical" evidence="7">
    <location>
        <begin position="126"/>
        <end position="149"/>
    </location>
</feature>
<dbReference type="InterPro" id="IPR002656">
    <property type="entry name" value="Acyl_transf_3_dom"/>
</dbReference>